<evidence type="ECO:0000313" key="7">
    <source>
        <dbReference type="EMBL" id="CAF0959036.1"/>
    </source>
</evidence>
<keyword evidence="4" id="KW-0446">Lipid-binding</keyword>
<dbReference type="GO" id="GO:0042953">
    <property type="term" value="P:lipoprotein transport"/>
    <property type="evidence" value="ECO:0007669"/>
    <property type="project" value="TreeGrafter"/>
</dbReference>
<dbReference type="GO" id="GO:0008289">
    <property type="term" value="F:lipid binding"/>
    <property type="evidence" value="ECO:0007669"/>
    <property type="project" value="UniProtKB-KW"/>
</dbReference>
<evidence type="ECO:0000256" key="5">
    <source>
        <dbReference type="SAM" id="MobiDB-lite"/>
    </source>
</evidence>
<dbReference type="GO" id="GO:0005929">
    <property type="term" value="C:cilium"/>
    <property type="evidence" value="ECO:0007669"/>
    <property type="project" value="TreeGrafter"/>
</dbReference>
<dbReference type="Proteomes" id="UP000663854">
    <property type="component" value="Unassembled WGS sequence"/>
</dbReference>
<gene>
    <name evidence="8" type="ORF">JXQ802_LOCUS19433</name>
    <name evidence="7" type="ORF">PYM288_LOCUS12523</name>
</gene>
<name>A0A814DQX2_9BILA</name>
<evidence type="ECO:0000313" key="9">
    <source>
        <dbReference type="Proteomes" id="UP000663854"/>
    </source>
</evidence>
<dbReference type="InterPro" id="IPR014756">
    <property type="entry name" value="Ig_E-set"/>
</dbReference>
<dbReference type="InterPro" id="IPR051519">
    <property type="entry name" value="PDE6D_unc-119_myristoyl-bd"/>
</dbReference>
<keyword evidence="2" id="KW-0813">Transport</keyword>
<dbReference type="EMBL" id="CAJNOH010000233">
    <property type="protein sequence ID" value="CAF0959036.1"/>
    <property type="molecule type" value="Genomic_DNA"/>
</dbReference>
<evidence type="ECO:0000256" key="4">
    <source>
        <dbReference type="ARBA" id="ARBA00023121"/>
    </source>
</evidence>
<feature type="domain" description="GMP phosphodiesterase delta subunit" evidence="6">
    <location>
        <begin position="64"/>
        <end position="216"/>
    </location>
</feature>
<organism evidence="7 9">
    <name type="scientific">Rotaria sordida</name>
    <dbReference type="NCBI Taxonomy" id="392033"/>
    <lineage>
        <taxon>Eukaryota</taxon>
        <taxon>Metazoa</taxon>
        <taxon>Spiralia</taxon>
        <taxon>Gnathifera</taxon>
        <taxon>Rotifera</taxon>
        <taxon>Eurotatoria</taxon>
        <taxon>Bdelloidea</taxon>
        <taxon>Philodinida</taxon>
        <taxon>Philodinidae</taxon>
        <taxon>Rotaria</taxon>
    </lineage>
</organism>
<dbReference type="Gene3D" id="2.70.50.40">
    <property type="entry name" value="GMP phosphodiesterase, delta subunit"/>
    <property type="match status" value="1"/>
</dbReference>
<dbReference type="GO" id="GO:0060271">
    <property type="term" value="P:cilium assembly"/>
    <property type="evidence" value="ECO:0007669"/>
    <property type="project" value="TreeGrafter"/>
</dbReference>
<dbReference type="AlphaFoldDB" id="A0A814DQX2"/>
<dbReference type="Proteomes" id="UP000663870">
    <property type="component" value="Unassembled WGS sequence"/>
</dbReference>
<dbReference type="EMBL" id="CAJNOL010000532">
    <property type="protein sequence ID" value="CAF1105575.1"/>
    <property type="molecule type" value="Genomic_DNA"/>
</dbReference>
<accession>A0A814DQX2</accession>
<protein>
    <recommendedName>
        <fullName evidence="6">GMP phosphodiesterase delta subunit domain-containing protein</fullName>
    </recommendedName>
</protein>
<proteinExistence type="inferred from homology"/>
<sequence>MASTLISSKSNSKKSSTNNTATSDNSNETPITEEELKKKETPITINDVLRLRKATNGYLTDTDDNVYKIDFVHFRIRDMKTNKILFEVERGSDDNELNEEVDPSAGRFVQYHFPSSFFKLKQIGALVDFTVGDREVKSFRMIERHYFRDQLIKSFDFDFGFCPPNTRNSIEHIYDMPEFDSKQTKEMIEFPNETKSDSFYFVDNQLIMHKKATYAFDLDRSH</sequence>
<keyword evidence="10" id="KW-1185">Reference proteome</keyword>
<keyword evidence="3" id="KW-0653">Protein transport</keyword>
<comment type="similarity">
    <text evidence="1">Belongs to the PDE6D/unc-119 family.</text>
</comment>
<dbReference type="GO" id="GO:0007399">
    <property type="term" value="P:nervous system development"/>
    <property type="evidence" value="ECO:0007669"/>
    <property type="project" value="TreeGrafter"/>
</dbReference>
<evidence type="ECO:0000313" key="8">
    <source>
        <dbReference type="EMBL" id="CAF1105575.1"/>
    </source>
</evidence>
<reference evidence="7" key="1">
    <citation type="submission" date="2021-02" db="EMBL/GenBank/DDBJ databases">
        <authorList>
            <person name="Nowell W R."/>
        </authorList>
    </citation>
    <scope>NUCLEOTIDE SEQUENCE</scope>
</reference>
<evidence type="ECO:0000256" key="1">
    <source>
        <dbReference type="ARBA" id="ARBA00008102"/>
    </source>
</evidence>
<dbReference type="FunFam" id="2.70.50.40:FF:000003">
    <property type="entry name" value="UNC119 homologue, putative"/>
    <property type="match status" value="1"/>
</dbReference>
<dbReference type="PANTHER" id="PTHR12951">
    <property type="entry name" value="RETINAL PROTEIN 4"/>
    <property type="match status" value="1"/>
</dbReference>
<evidence type="ECO:0000256" key="2">
    <source>
        <dbReference type="ARBA" id="ARBA00022448"/>
    </source>
</evidence>
<evidence type="ECO:0000259" key="6">
    <source>
        <dbReference type="Pfam" id="PF05351"/>
    </source>
</evidence>
<comment type="caution">
    <text evidence="7">The sequence shown here is derived from an EMBL/GenBank/DDBJ whole genome shotgun (WGS) entry which is preliminary data.</text>
</comment>
<evidence type="ECO:0000256" key="3">
    <source>
        <dbReference type="ARBA" id="ARBA00022927"/>
    </source>
</evidence>
<dbReference type="InterPro" id="IPR037036">
    <property type="entry name" value="PDED_dom_sf"/>
</dbReference>
<dbReference type="SUPFAM" id="SSF81296">
    <property type="entry name" value="E set domains"/>
    <property type="match status" value="1"/>
</dbReference>
<feature type="region of interest" description="Disordered" evidence="5">
    <location>
        <begin position="1"/>
        <end position="38"/>
    </location>
</feature>
<feature type="compositionally biased region" description="Low complexity" evidence="5">
    <location>
        <begin position="1"/>
        <end position="29"/>
    </location>
</feature>
<dbReference type="Pfam" id="PF05351">
    <property type="entry name" value="GMP_PDE_delta"/>
    <property type="match status" value="1"/>
</dbReference>
<dbReference type="PANTHER" id="PTHR12951:SF1">
    <property type="entry name" value="PROTEIN UNC-119 HOMOLOG"/>
    <property type="match status" value="1"/>
</dbReference>
<evidence type="ECO:0000313" key="10">
    <source>
        <dbReference type="Proteomes" id="UP000663870"/>
    </source>
</evidence>
<dbReference type="InterPro" id="IPR008015">
    <property type="entry name" value="PDED_dom"/>
</dbReference>